<organism evidence="8 9">
    <name type="scientific">Staphylococcus pettenkoferi</name>
    <dbReference type="NCBI Taxonomy" id="170573"/>
    <lineage>
        <taxon>Bacteria</taxon>
        <taxon>Bacillati</taxon>
        <taxon>Bacillota</taxon>
        <taxon>Bacilli</taxon>
        <taxon>Bacillales</taxon>
        <taxon>Staphylococcaceae</taxon>
        <taxon>Staphylococcus</taxon>
    </lineage>
</organism>
<dbReference type="Proteomes" id="UP001081438">
    <property type="component" value="Unassembled WGS sequence"/>
</dbReference>
<feature type="transmembrane region" description="Helical" evidence="6">
    <location>
        <begin position="160"/>
        <end position="178"/>
    </location>
</feature>
<evidence type="ECO:0000256" key="2">
    <source>
        <dbReference type="ARBA" id="ARBA00022448"/>
    </source>
</evidence>
<dbReference type="Gene3D" id="1.20.1250.20">
    <property type="entry name" value="MFS general substrate transporter like domains"/>
    <property type="match status" value="2"/>
</dbReference>
<protein>
    <submittedName>
        <fullName evidence="8">MFS transporter</fullName>
    </submittedName>
</protein>
<keyword evidence="5 6" id="KW-0472">Membrane</keyword>
<feature type="transmembrane region" description="Helical" evidence="6">
    <location>
        <begin position="241"/>
        <end position="259"/>
    </location>
</feature>
<gene>
    <name evidence="8" type="ORF">NW112_10080</name>
</gene>
<dbReference type="InterPro" id="IPR020846">
    <property type="entry name" value="MFS_dom"/>
</dbReference>
<evidence type="ECO:0000256" key="6">
    <source>
        <dbReference type="SAM" id="Phobius"/>
    </source>
</evidence>
<feature type="non-terminal residue" evidence="8">
    <location>
        <position position="1"/>
    </location>
</feature>
<proteinExistence type="predicted"/>
<evidence type="ECO:0000259" key="7">
    <source>
        <dbReference type="PROSITE" id="PS50850"/>
    </source>
</evidence>
<feature type="transmembrane region" description="Helical" evidence="6">
    <location>
        <begin position="296"/>
        <end position="319"/>
    </location>
</feature>
<evidence type="ECO:0000313" key="8">
    <source>
        <dbReference type="EMBL" id="MCY1595585.1"/>
    </source>
</evidence>
<dbReference type="RefSeq" id="WP_268211114.1">
    <property type="nucleotide sequence ID" value="NZ_JANSKS010000034.1"/>
</dbReference>
<keyword evidence="4 6" id="KW-1133">Transmembrane helix</keyword>
<evidence type="ECO:0000256" key="5">
    <source>
        <dbReference type="ARBA" id="ARBA00023136"/>
    </source>
</evidence>
<dbReference type="Pfam" id="PF07690">
    <property type="entry name" value="MFS_1"/>
    <property type="match status" value="1"/>
</dbReference>
<reference evidence="8" key="1">
    <citation type="journal article" date="2022" name="Int. J. Mol. Sci.">
        <title>Phenotypic and genotypic virulence characterisation of Staphylococcus pettenkoferi strains isolated from human bloodstream and diabetic foot infections.</title>
        <authorList>
            <person name="Magnan C."/>
        </authorList>
    </citation>
    <scope>NUCLEOTIDE SEQUENCE</scope>
    <source>
        <strain evidence="8">NSP020P</strain>
    </source>
</reference>
<dbReference type="InterPro" id="IPR036259">
    <property type="entry name" value="MFS_trans_sf"/>
</dbReference>
<dbReference type="GO" id="GO:0022857">
    <property type="term" value="F:transmembrane transporter activity"/>
    <property type="evidence" value="ECO:0007669"/>
    <property type="project" value="InterPro"/>
</dbReference>
<dbReference type="PANTHER" id="PTHR23526">
    <property type="entry name" value="INTEGRAL MEMBRANE TRANSPORT PROTEIN-RELATED"/>
    <property type="match status" value="1"/>
</dbReference>
<keyword evidence="2" id="KW-0813">Transport</keyword>
<dbReference type="GO" id="GO:0005886">
    <property type="term" value="C:plasma membrane"/>
    <property type="evidence" value="ECO:0007669"/>
    <property type="project" value="UniProtKB-SubCell"/>
</dbReference>
<feature type="transmembrane region" description="Helical" evidence="6">
    <location>
        <begin position="361"/>
        <end position="381"/>
    </location>
</feature>
<dbReference type="PANTHER" id="PTHR23526:SF2">
    <property type="entry name" value="MAJOR FACILITATOR SUPERFAMILY (MFS) PROFILE DOMAIN-CONTAINING PROTEIN"/>
    <property type="match status" value="1"/>
</dbReference>
<evidence type="ECO:0000256" key="1">
    <source>
        <dbReference type="ARBA" id="ARBA00004651"/>
    </source>
</evidence>
<feature type="domain" description="Major facilitator superfamily (MFS) profile" evidence="7">
    <location>
        <begin position="204"/>
        <end position="396"/>
    </location>
</feature>
<evidence type="ECO:0000256" key="4">
    <source>
        <dbReference type="ARBA" id="ARBA00022989"/>
    </source>
</evidence>
<dbReference type="EMBL" id="JANSKX010000035">
    <property type="protein sequence ID" value="MCY1595585.1"/>
    <property type="molecule type" value="Genomic_DNA"/>
</dbReference>
<feature type="transmembrane region" description="Helical" evidence="6">
    <location>
        <begin position="331"/>
        <end position="349"/>
    </location>
</feature>
<comment type="subcellular location">
    <subcellularLocation>
        <location evidence="1">Cell membrane</location>
        <topology evidence="1">Multi-pass membrane protein</topology>
    </subcellularLocation>
</comment>
<accession>A0A9Q4H0C8</accession>
<dbReference type="PROSITE" id="PS50850">
    <property type="entry name" value="MFS"/>
    <property type="match status" value="1"/>
</dbReference>
<dbReference type="InterPro" id="IPR052528">
    <property type="entry name" value="Sugar_transport-like"/>
</dbReference>
<evidence type="ECO:0000256" key="3">
    <source>
        <dbReference type="ARBA" id="ARBA00022692"/>
    </source>
</evidence>
<keyword evidence="3 6" id="KW-0812">Transmembrane</keyword>
<sequence>LTLQQNQKNFVILLIVLFLMEFVRGMFVLSYIPLIPNINNISIMFSTLLMTLHFIFDALSNFFIGFILKKTGSKIVINILLTISLIIYVLVYIYPDNLIILVLASIILGIAVTPIWVSILAAAKKKTRGQQMGYVYFGWLGGLLIGMVFMNVISDVYSKSAIITMPFLILTSLVIYQFTNNEYNLLVNEVKKVELSKTKEIIRKHFPLVLGISIQGLAISTLLPILPLYAINVKGTSATEYTVILTLGSIGCVISMLTFPKIIDRYNKIMYFIIVFGFLFYSLGIFSIVFVKEISILYFIAIFIGSIYGILLPTWNAFVASFIPKSEKEETWGIFNSLQGLGAMLGMLIGGTLKTLSDFDYVFYFASLCIFSLFIFYCIFLKGKHKKKGEIYNEKR</sequence>
<dbReference type="InterPro" id="IPR011701">
    <property type="entry name" value="MFS"/>
</dbReference>
<feature type="transmembrane region" description="Helical" evidence="6">
    <location>
        <begin position="271"/>
        <end position="290"/>
    </location>
</feature>
<feature type="transmembrane region" description="Helical" evidence="6">
    <location>
        <begin position="100"/>
        <end position="122"/>
    </location>
</feature>
<feature type="transmembrane region" description="Helical" evidence="6">
    <location>
        <begin position="206"/>
        <end position="229"/>
    </location>
</feature>
<dbReference type="SUPFAM" id="SSF103473">
    <property type="entry name" value="MFS general substrate transporter"/>
    <property type="match status" value="1"/>
</dbReference>
<feature type="transmembrane region" description="Helical" evidence="6">
    <location>
        <begin position="12"/>
        <end position="35"/>
    </location>
</feature>
<feature type="transmembrane region" description="Helical" evidence="6">
    <location>
        <begin position="41"/>
        <end position="68"/>
    </location>
</feature>
<name>A0A9Q4H0C8_9STAP</name>
<feature type="transmembrane region" description="Helical" evidence="6">
    <location>
        <begin position="134"/>
        <end position="154"/>
    </location>
</feature>
<feature type="transmembrane region" description="Helical" evidence="6">
    <location>
        <begin position="75"/>
        <end position="94"/>
    </location>
</feature>
<comment type="caution">
    <text evidence="8">The sequence shown here is derived from an EMBL/GenBank/DDBJ whole genome shotgun (WGS) entry which is preliminary data.</text>
</comment>
<dbReference type="AlphaFoldDB" id="A0A9Q4H0C8"/>
<evidence type="ECO:0000313" key="9">
    <source>
        <dbReference type="Proteomes" id="UP001081438"/>
    </source>
</evidence>